<name>A0A0E9TGT7_ANGAN</name>
<proteinExistence type="predicted"/>
<dbReference type="EMBL" id="GBXM01056649">
    <property type="protein sequence ID" value="JAH51928.1"/>
    <property type="molecule type" value="Transcribed_RNA"/>
</dbReference>
<organism evidence="1">
    <name type="scientific">Anguilla anguilla</name>
    <name type="common">European freshwater eel</name>
    <name type="synonym">Muraena anguilla</name>
    <dbReference type="NCBI Taxonomy" id="7936"/>
    <lineage>
        <taxon>Eukaryota</taxon>
        <taxon>Metazoa</taxon>
        <taxon>Chordata</taxon>
        <taxon>Craniata</taxon>
        <taxon>Vertebrata</taxon>
        <taxon>Euteleostomi</taxon>
        <taxon>Actinopterygii</taxon>
        <taxon>Neopterygii</taxon>
        <taxon>Teleostei</taxon>
        <taxon>Anguilliformes</taxon>
        <taxon>Anguillidae</taxon>
        <taxon>Anguilla</taxon>
    </lineage>
</organism>
<dbReference type="AlphaFoldDB" id="A0A0E9TGT7"/>
<evidence type="ECO:0000313" key="1">
    <source>
        <dbReference type="EMBL" id="JAH51928.1"/>
    </source>
</evidence>
<accession>A0A0E9TGT7</accession>
<reference evidence="1" key="1">
    <citation type="submission" date="2014-11" db="EMBL/GenBank/DDBJ databases">
        <authorList>
            <person name="Amaro Gonzalez C."/>
        </authorList>
    </citation>
    <scope>NUCLEOTIDE SEQUENCE</scope>
</reference>
<protein>
    <submittedName>
        <fullName evidence="1">Uncharacterized protein</fullName>
    </submittedName>
</protein>
<sequence>MCSCLSHGSYRALLLIGCPMFT</sequence>
<reference evidence="1" key="2">
    <citation type="journal article" date="2015" name="Fish Shellfish Immunol.">
        <title>Early steps in the European eel (Anguilla anguilla)-Vibrio vulnificus interaction in the gills: Role of the RtxA13 toxin.</title>
        <authorList>
            <person name="Callol A."/>
            <person name="Pajuelo D."/>
            <person name="Ebbesson L."/>
            <person name="Teles M."/>
            <person name="MacKenzie S."/>
            <person name="Amaro C."/>
        </authorList>
    </citation>
    <scope>NUCLEOTIDE SEQUENCE</scope>
</reference>